<reference evidence="5" key="1">
    <citation type="submission" date="2024-06" db="EMBL/GenBank/DDBJ databases">
        <title>Draft Genome Sequence of Deinococcus sonorensis Type Strain KR-87, a Biofilm Producing Representative of the Genus Deinococcus.</title>
        <authorList>
            <person name="Boren L.S."/>
            <person name="Grosso R.A."/>
            <person name="Hugenberg-Cox A.N."/>
            <person name="Hill J.T.E."/>
            <person name="Albert C.M."/>
            <person name="Tuohy J.M."/>
        </authorList>
    </citation>
    <scope>NUCLEOTIDE SEQUENCE</scope>
    <source>
        <strain evidence="5">KR-87</strain>
    </source>
</reference>
<dbReference type="Gene3D" id="3.40.630.190">
    <property type="entry name" value="LCP protein"/>
    <property type="match status" value="1"/>
</dbReference>
<dbReference type="Pfam" id="PF13399">
    <property type="entry name" value="LytR_C"/>
    <property type="match status" value="1"/>
</dbReference>
<dbReference type="PANTHER" id="PTHR33392:SF6">
    <property type="entry name" value="POLYISOPRENYL-TEICHOIC ACID--PEPTIDOGLYCAN TEICHOIC ACID TRANSFERASE TAGU"/>
    <property type="match status" value="1"/>
</dbReference>
<feature type="chain" id="PRO_5043761788" evidence="2">
    <location>
        <begin position="20"/>
        <end position="381"/>
    </location>
</feature>
<feature type="domain" description="Cell envelope-related transcriptional attenuator" evidence="3">
    <location>
        <begin position="71"/>
        <end position="216"/>
    </location>
</feature>
<dbReference type="AlphaFoldDB" id="A0AAU7UDE7"/>
<dbReference type="NCBIfam" id="TIGR00350">
    <property type="entry name" value="lytR_cpsA_psr"/>
    <property type="match status" value="1"/>
</dbReference>
<sequence>MPRLSAALALLLAGLTALAAPAVPALLRYGGLPHTRQQPLNLLLAGVTPRYDDTSAVWPWPAKPEAFDYITDTIVLAQVRADGTVRMLSIPRDTWMNIPKWGFGKINGANAHGGPQMLVAAVQQLTGLSVDAYTLLSLNALRDLTDAAGGVQLNVPEAMKYDDDAGHLHIDLKAGPQRLNGHQAEGFLRFRHDALGDIGRVTRQQLFLGALAARLKSPLNIWRIPAVVGALDRNTKSNLSRSEAGALLSALLHGPKVGTTTLPGNFGPGGTWTPDRAAIRTLVRRQFAGSSDPRGLDIALVNIDAPPGSAARLKAQLEADGYRSVQIVSEPRHSSAQTTVSGDTAAARALVAQLGYGAPDAAAPASDTDLTVRLGSDVPAP</sequence>
<evidence type="ECO:0000259" key="3">
    <source>
        <dbReference type="Pfam" id="PF03816"/>
    </source>
</evidence>
<dbReference type="Pfam" id="PF03816">
    <property type="entry name" value="LytR_cpsA_psr"/>
    <property type="match status" value="1"/>
</dbReference>
<evidence type="ECO:0000259" key="4">
    <source>
        <dbReference type="Pfam" id="PF13399"/>
    </source>
</evidence>
<evidence type="ECO:0000313" key="5">
    <source>
        <dbReference type="EMBL" id="XBV86802.1"/>
    </source>
</evidence>
<evidence type="ECO:0000256" key="1">
    <source>
        <dbReference type="ARBA" id="ARBA00006068"/>
    </source>
</evidence>
<gene>
    <name evidence="5" type="ORF">ABOD76_10960</name>
</gene>
<organism evidence="5">
    <name type="scientific">Deinococcus sonorensis KR-87</name>
    <dbReference type="NCBI Taxonomy" id="694439"/>
    <lineage>
        <taxon>Bacteria</taxon>
        <taxon>Thermotogati</taxon>
        <taxon>Deinococcota</taxon>
        <taxon>Deinococci</taxon>
        <taxon>Deinococcales</taxon>
        <taxon>Deinococcaceae</taxon>
        <taxon>Deinococcus</taxon>
    </lineage>
</organism>
<accession>A0AAU7UDE7</accession>
<proteinExistence type="inferred from homology"/>
<dbReference type="InterPro" id="IPR027381">
    <property type="entry name" value="LytR/CpsA/Psr_C"/>
</dbReference>
<keyword evidence="2" id="KW-0732">Signal</keyword>
<feature type="domain" description="LytR/CpsA/Psr regulator C-terminal" evidence="4">
    <location>
        <begin position="298"/>
        <end position="377"/>
    </location>
</feature>
<dbReference type="RefSeq" id="WP_350244883.1">
    <property type="nucleotide sequence ID" value="NZ_CP158299.1"/>
</dbReference>
<dbReference type="EMBL" id="CP158299">
    <property type="protein sequence ID" value="XBV86802.1"/>
    <property type="molecule type" value="Genomic_DNA"/>
</dbReference>
<dbReference type="PANTHER" id="PTHR33392">
    <property type="entry name" value="POLYISOPRENYL-TEICHOIC ACID--PEPTIDOGLYCAN TEICHOIC ACID TRANSFERASE TAGU"/>
    <property type="match status" value="1"/>
</dbReference>
<comment type="similarity">
    <text evidence="1">Belongs to the LytR/CpsA/Psr (LCP) family.</text>
</comment>
<name>A0AAU7UDE7_9DEIO</name>
<feature type="signal peptide" evidence="2">
    <location>
        <begin position="1"/>
        <end position="19"/>
    </location>
</feature>
<dbReference type="KEGG" id="dsc:ABOD76_10960"/>
<dbReference type="InterPro" id="IPR050922">
    <property type="entry name" value="LytR/CpsA/Psr_CW_biosynth"/>
</dbReference>
<evidence type="ECO:0000256" key="2">
    <source>
        <dbReference type="SAM" id="SignalP"/>
    </source>
</evidence>
<protein>
    <submittedName>
        <fullName evidence="5">LCP family protein</fullName>
    </submittedName>
</protein>
<dbReference type="InterPro" id="IPR004474">
    <property type="entry name" value="LytR_CpsA_psr"/>
</dbReference>